<evidence type="ECO:0000256" key="2">
    <source>
        <dbReference type="ARBA" id="ARBA00022692"/>
    </source>
</evidence>
<comment type="subcellular location">
    <subcellularLocation>
        <location evidence="1">Membrane</location>
        <topology evidence="1">Multi-pass membrane protein</topology>
    </subcellularLocation>
</comment>
<proteinExistence type="predicted"/>
<feature type="transmembrane region" description="Helical" evidence="5">
    <location>
        <begin position="269"/>
        <end position="286"/>
    </location>
</feature>
<accession>A0A547PB98</accession>
<evidence type="ECO:0000313" key="8">
    <source>
        <dbReference type="Proteomes" id="UP000316343"/>
    </source>
</evidence>
<evidence type="ECO:0000313" key="7">
    <source>
        <dbReference type="EMBL" id="TRD11417.1"/>
    </source>
</evidence>
<dbReference type="GO" id="GO:0016874">
    <property type="term" value="F:ligase activity"/>
    <property type="evidence" value="ECO:0007669"/>
    <property type="project" value="UniProtKB-KW"/>
</dbReference>
<evidence type="ECO:0000256" key="3">
    <source>
        <dbReference type="ARBA" id="ARBA00022989"/>
    </source>
</evidence>
<feature type="transmembrane region" description="Helical" evidence="5">
    <location>
        <begin position="193"/>
        <end position="214"/>
    </location>
</feature>
<dbReference type="GO" id="GO:0016020">
    <property type="term" value="C:membrane"/>
    <property type="evidence" value="ECO:0007669"/>
    <property type="project" value="UniProtKB-SubCell"/>
</dbReference>
<protein>
    <submittedName>
        <fullName evidence="7">O-antigen ligase family protein</fullName>
    </submittedName>
</protein>
<feature type="transmembrane region" description="Helical" evidence="5">
    <location>
        <begin position="456"/>
        <end position="475"/>
    </location>
</feature>
<name>A0A547PB98_9SPHN</name>
<keyword evidence="3 5" id="KW-1133">Transmembrane helix</keyword>
<gene>
    <name evidence="7" type="ORF">FGU71_05805</name>
</gene>
<evidence type="ECO:0000259" key="6">
    <source>
        <dbReference type="Pfam" id="PF04932"/>
    </source>
</evidence>
<feature type="transmembrane region" description="Helical" evidence="5">
    <location>
        <begin position="242"/>
        <end position="262"/>
    </location>
</feature>
<evidence type="ECO:0000256" key="4">
    <source>
        <dbReference type="ARBA" id="ARBA00023136"/>
    </source>
</evidence>
<keyword evidence="2 5" id="KW-0812">Transmembrane</keyword>
<feature type="transmembrane region" description="Helical" evidence="5">
    <location>
        <begin position="422"/>
        <end position="444"/>
    </location>
</feature>
<evidence type="ECO:0000256" key="1">
    <source>
        <dbReference type="ARBA" id="ARBA00004141"/>
    </source>
</evidence>
<feature type="transmembrane region" description="Helical" evidence="5">
    <location>
        <begin position="166"/>
        <end position="186"/>
    </location>
</feature>
<keyword evidence="7" id="KW-0436">Ligase</keyword>
<reference evidence="7 8" key="1">
    <citation type="submission" date="2019-06" db="EMBL/GenBank/DDBJ databases">
        <title>Erythrobacter insulae sp. nov., isolated from a tidal flat.</title>
        <authorList>
            <person name="Yoon J.-H."/>
        </authorList>
    </citation>
    <scope>NUCLEOTIDE SEQUENCE [LARGE SCALE GENOMIC DNA]</scope>
    <source>
        <strain evidence="7 8">JBTF-M21</strain>
    </source>
</reference>
<feature type="transmembrane region" description="Helical" evidence="5">
    <location>
        <begin position="292"/>
        <end position="309"/>
    </location>
</feature>
<feature type="transmembrane region" description="Helical" evidence="5">
    <location>
        <begin position="79"/>
        <end position="99"/>
    </location>
</feature>
<dbReference type="PANTHER" id="PTHR37422">
    <property type="entry name" value="TEICHURONIC ACID BIOSYNTHESIS PROTEIN TUAE"/>
    <property type="match status" value="1"/>
</dbReference>
<feature type="transmembrane region" description="Helical" evidence="5">
    <location>
        <begin position="335"/>
        <end position="354"/>
    </location>
</feature>
<dbReference type="InterPro" id="IPR051533">
    <property type="entry name" value="WaaL-like"/>
</dbReference>
<dbReference type="EMBL" id="VHJK01000001">
    <property type="protein sequence ID" value="TRD11417.1"/>
    <property type="molecule type" value="Genomic_DNA"/>
</dbReference>
<comment type="caution">
    <text evidence="7">The sequence shown here is derived from an EMBL/GenBank/DDBJ whole genome shotgun (WGS) entry which is preliminary data.</text>
</comment>
<keyword evidence="8" id="KW-1185">Reference proteome</keyword>
<dbReference type="InterPro" id="IPR007016">
    <property type="entry name" value="O-antigen_ligase-rel_domated"/>
</dbReference>
<organism evidence="7 8">
    <name type="scientific">Erythrobacter insulae</name>
    <dbReference type="NCBI Taxonomy" id="2584124"/>
    <lineage>
        <taxon>Bacteria</taxon>
        <taxon>Pseudomonadati</taxon>
        <taxon>Pseudomonadota</taxon>
        <taxon>Alphaproteobacteria</taxon>
        <taxon>Sphingomonadales</taxon>
        <taxon>Erythrobacteraceae</taxon>
        <taxon>Erythrobacter/Porphyrobacter group</taxon>
        <taxon>Erythrobacter</taxon>
    </lineage>
</organism>
<evidence type="ECO:0000256" key="5">
    <source>
        <dbReference type="SAM" id="Phobius"/>
    </source>
</evidence>
<dbReference type="Pfam" id="PF04932">
    <property type="entry name" value="Wzy_C"/>
    <property type="match status" value="1"/>
</dbReference>
<feature type="transmembrane region" description="Helical" evidence="5">
    <location>
        <begin position="56"/>
        <end position="73"/>
    </location>
</feature>
<feature type="domain" description="O-antigen ligase-related" evidence="6">
    <location>
        <begin position="275"/>
        <end position="438"/>
    </location>
</feature>
<sequence length="508" mass="55439">MKCAPKWLPRICRLHSGTHSWPKVDMKCLSASKADKSVARMMKLQATRHLQPNPNFALIAAALLIVVVGLFGGSSRHDAVQNLALRPLVALFLIPALYFAGGEAMRRGRSLLIILGLLGVWMAVQLVPLPPSFWQSLPMRESIAEMDQLVGLQGTWRPISLAPSRGWNALFSLIVPIVALLLVLSMRLKGRTLLILIAGLAAIDAVFGLLQVSLSGDRLLYLYKITNSGSPVGLFANENHSAIFSVLGLLVLARLGLTSAAFKEPPWARLLYSFAYVLLVLVALVSGSRAGLVAALLALCATAAMAWFARQGSASRPNRIGTVTQSNLPTPTARTLLIVFVALSGAVLAAFFFLEGSPGLTSFVGQNAMEDLRWKIWPILQEMISVFWLLGTGFGSFNEVYYTFEPTELLSPSYVNQAHNDWAQYLIEGGVPAAALFAAFVVWMRKSALCLLSSSKPLFIMCFWLPIFIIIVAASVVDYPLRTPIFQLVFVWLLLALDEDGESQRPSS</sequence>
<feature type="transmembrane region" description="Helical" evidence="5">
    <location>
        <begin position="111"/>
        <end position="129"/>
    </location>
</feature>
<dbReference type="Proteomes" id="UP000316343">
    <property type="component" value="Unassembled WGS sequence"/>
</dbReference>
<dbReference type="OrthoDB" id="7628239at2"/>
<dbReference type="AlphaFoldDB" id="A0A547PB98"/>
<dbReference type="PANTHER" id="PTHR37422:SF13">
    <property type="entry name" value="LIPOPOLYSACCHARIDE BIOSYNTHESIS PROTEIN PA4999-RELATED"/>
    <property type="match status" value="1"/>
</dbReference>
<keyword evidence="4 5" id="KW-0472">Membrane</keyword>